<dbReference type="Pfam" id="PF23769">
    <property type="entry name" value="Beta-prop_WDR75_2nd"/>
    <property type="match status" value="1"/>
</dbReference>
<keyword evidence="2" id="KW-0690">Ribosome biogenesis</keyword>
<dbReference type="SMART" id="SM00320">
    <property type="entry name" value="WD40"/>
    <property type="match status" value="7"/>
</dbReference>
<evidence type="ECO:0000256" key="6">
    <source>
        <dbReference type="ARBA" id="ARBA00023163"/>
    </source>
</evidence>
<keyword evidence="3" id="KW-0698">rRNA processing</keyword>
<dbReference type="InterPro" id="IPR015943">
    <property type="entry name" value="WD40/YVTN_repeat-like_dom_sf"/>
</dbReference>
<evidence type="ECO:0000256" key="8">
    <source>
        <dbReference type="PROSITE-ProRule" id="PRU00221"/>
    </source>
</evidence>
<evidence type="ECO:0000256" key="5">
    <source>
        <dbReference type="ARBA" id="ARBA00022737"/>
    </source>
</evidence>
<dbReference type="SUPFAM" id="SSF50998">
    <property type="entry name" value="Quinoprotein alcohol dehydrogenase-like"/>
    <property type="match status" value="1"/>
</dbReference>
<dbReference type="PROSITE" id="PS50294">
    <property type="entry name" value="WD_REPEATS_REGION"/>
    <property type="match status" value="1"/>
</dbReference>
<evidence type="ECO:0000256" key="1">
    <source>
        <dbReference type="ARBA" id="ARBA00004604"/>
    </source>
</evidence>
<organism evidence="10 11">
    <name type="scientific">Dacryopinax primogenitus (strain DJM 731)</name>
    <name type="common">Brown rot fungus</name>
    <dbReference type="NCBI Taxonomy" id="1858805"/>
    <lineage>
        <taxon>Eukaryota</taxon>
        <taxon>Fungi</taxon>
        <taxon>Dikarya</taxon>
        <taxon>Basidiomycota</taxon>
        <taxon>Agaricomycotina</taxon>
        <taxon>Dacrymycetes</taxon>
        <taxon>Dacrymycetales</taxon>
        <taxon>Dacrymycetaceae</taxon>
        <taxon>Dacryopinax</taxon>
    </lineage>
</organism>
<evidence type="ECO:0000259" key="9">
    <source>
        <dbReference type="Pfam" id="PF23769"/>
    </source>
</evidence>
<dbReference type="Proteomes" id="UP000030653">
    <property type="component" value="Unassembled WGS sequence"/>
</dbReference>
<dbReference type="SUPFAM" id="SSF50952">
    <property type="entry name" value="Soluble quinoprotein glucose dehydrogenase"/>
    <property type="match status" value="1"/>
</dbReference>
<dbReference type="GO" id="GO:0032040">
    <property type="term" value="C:small-subunit processome"/>
    <property type="evidence" value="ECO:0007669"/>
    <property type="project" value="InterPro"/>
</dbReference>
<dbReference type="GO" id="GO:0003723">
    <property type="term" value="F:RNA binding"/>
    <property type="evidence" value="ECO:0007669"/>
    <property type="project" value="InterPro"/>
</dbReference>
<protein>
    <submittedName>
        <fullName evidence="10">WD40 repeat-like protein</fullName>
    </submittedName>
</protein>
<dbReference type="STRING" id="1858805.M5FWB2"/>
<evidence type="ECO:0000313" key="10">
    <source>
        <dbReference type="EMBL" id="EJT99974.1"/>
    </source>
</evidence>
<dbReference type="InterPro" id="IPR011047">
    <property type="entry name" value="Quinoprotein_ADH-like_sf"/>
</dbReference>
<proteinExistence type="predicted"/>
<evidence type="ECO:0000313" key="11">
    <source>
        <dbReference type="Proteomes" id="UP000030653"/>
    </source>
</evidence>
<reference evidence="10 11" key="1">
    <citation type="journal article" date="2012" name="Science">
        <title>The Paleozoic origin of enzymatic lignin decomposition reconstructed from 31 fungal genomes.</title>
        <authorList>
            <person name="Floudas D."/>
            <person name="Binder M."/>
            <person name="Riley R."/>
            <person name="Barry K."/>
            <person name="Blanchette R.A."/>
            <person name="Henrissat B."/>
            <person name="Martinez A.T."/>
            <person name="Otillar R."/>
            <person name="Spatafora J.W."/>
            <person name="Yadav J.S."/>
            <person name="Aerts A."/>
            <person name="Benoit I."/>
            <person name="Boyd A."/>
            <person name="Carlson A."/>
            <person name="Copeland A."/>
            <person name="Coutinho P.M."/>
            <person name="de Vries R.P."/>
            <person name="Ferreira P."/>
            <person name="Findley K."/>
            <person name="Foster B."/>
            <person name="Gaskell J."/>
            <person name="Glotzer D."/>
            <person name="Gorecki P."/>
            <person name="Heitman J."/>
            <person name="Hesse C."/>
            <person name="Hori C."/>
            <person name="Igarashi K."/>
            <person name="Jurgens J.A."/>
            <person name="Kallen N."/>
            <person name="Kersten P."/>
            <person name="Kohler A."/>
            <person name="Kuees U."/>
            <person name="Kumar T.K.A."/>
            <person name="Kuo A."/>
            <person name="LaButti K."/>
            <person name="Larrondo L.F."/>
            <person name="Lindquist E."/>
            <person name="Ling A."/>
            <person name="Lombard V."/>
            <person name="Lucas S."/>
            <person name="Lundell T."/>
            <person name="Martin R."/>
            <person name="McLaughlin D.J."/>
            <person name="Morgenstern I."/>
            <person name="Morin E."/>
            <person name="Murat C."/>
            <person name="Nagy L.G."/>
            <person name="Nolan M."/>
            <person name="Ohm R.A."/>
            <person name="Patyshakuliyeva A."/>
            <person name="Rokas A."/>
            <person name="Ruiz-Duenas F.J."/>
            <person name="Sabat G."/>
            <person name="Salamov A."/>
            <person name="Samejima M."/>
            <person name="Schmutz J."/>
            <person name="Slot J.C."/>
            <person name="St John F."/>
            <person name="Stenlid J."/>
            <person name="Sun H."/>
            <person name="Sun S."/>
            <person name="Syed K."/>
            <person name="Tsang A."/>
            <person name="Wiebenga A."/>
            <person name="Young D."/>
            <person name="Pisabarro A."/>
            <person name="Eastwood D.C."/>
            <person name="Martin F."/>
            <person name="Cullen D."/>
            <person name="Grigoriev I.V."/>
            <person name="Hibbett D.S."/>
        </authorList>
    </citation>
    <scope>NUCLEOTIDE SEQUENCE [LARGE SCALE GENOMIC DNA]</scope>
    <source>
        <strain evidence="10 11">DJM-731 SS1</strain>
    </source>
</reference>
<feature type="domain" description="WD repeat-containing protein 75 second beta-propeller" evidence="9">
    <location>
        <begin position="405"/>
        <end position="619"/>
    </location>
</feature>
<dbReference type="PROSITE" id="PS50082">
    <property type="entry name" value="WD_REPEATS_2"/>
    <property type="match status" value="2"/>
</dbReference>
<dbReference type="GO" id="GO:0045943">
    <property type="term" value="P:positive regulation of transcription by RNA polymerase I"/>
    <property type="evidence" value="ECO:0007669"/>
    <property type="project" value="InterPro"/>
</dbReference>
<dbReference type="PANTHER" id="PTHR44215">
    <property type="entry name" value="WD REPEAT-CONTAINING PROTEIN 75"/>
    <property type="match status" value="1"/>
</dbReference>
<dbReference type="PANTHER" id="PTHR44215:SF1">
    <property type="entry name" value="WD REPEAT-CONTAINING PROTEIN 75"/>
    <property type="match status" value="1"/>
</dbReference>
<dbReference type="AlphaFoldDB" id="M5FWB2"/>
<dbReference type="HOGENOM" id="CLU_005417_3_2_1"/>
<keyword evidence="6" id="KW-0804">Transcription</keyword>
<dbReference type="EMBL" id="JH795868">
    <property type="protein sequence ID" value="EJT99974.1"/>
    <property type="molecule type" value="Genomic_DNA"/>
</dbReference>
<evidence type="ECO:0000256" key="7">
    <source>
        <dbReference type="ARBA" id="ARBA00023242"/>
    </source>
</evidence>
<dbReference type="Pfam" id="PF23869">
    <property type="entry name" value="Beta-prop_WDR75_1st"/>
    <property type="match status" value="1"/>
</dbReference>
<keyword evidence="5" id="KW-0677">Repeat</keyword>
<keyword evidence="11" id="KW-1185">Reference proteome</keyword>
<dbReference type="OMA" id="WILNTRI"/>
<comment type="subcellular location">
    <subcellularLocation>
        <location evidence="1">Nucleus</location>
        <location evidence="1">Nucleolus</location>
    </subcellularLocation>
</comment>
<sequence>MVGVEDTDGAEKVKEKKNVKGKAVEREGKKWDWVSLLDAKTSDHPAVFTKDSRFFFLPSGTSVNIHSAATGDVVSTLTLPTPTPGKASKHRITSLALNPSNAFQLLVSHLDGSIRVWDFLDGVLLRTVELESGITHMCVSEKLKNQVLVAVNEVGKKKGDSDGMSVSDYSNRFMLKNFPAPAKPQYVLYRVSLTTQAKTYIGKLPPASHLALSQSAQHLVASSGSTCYVFTVPAEGKASVMKCLSTDRITSLAFHPEEEWFAAGDEIGTIKFWYCSESATGNTAKGQERASLPNASHLWHAHAVRSLSFTPNGAYLLSGGEEAVIVAWQLHSGRKEFVPRVGGPIRWLCVKNPVQGGEEEWVAGLADRTLVWVNAGNLKVSRSVARVKLDISATSSEVPPALPLAVHPATGNLLLPSSHPSFLQIYSHPTRSLLSELEVHPSNRVSKRNPDAPSLPAARVERVCVSPQGKWLATLDVRRGGEGEGIVSRLKVWRWDARRGAWALNTRVESPYGVGEVTGLAWMPDPQGSSSKTELGCLLATSGKDGLVKTWRTRVERGEEGEEEISWVNRSAFSYRAHVPHCCAFSPDGSLLAIGQGPCVTLWDPVTNVMQRVLAGQGAAIVEQVEFVSSEGRWLAV</sequence>
<accession>M5FWB2</accession>
<dbReference type="GeneID" id="63690374"/>
<gene>
    <name evidence="10" type="ORF">DACRYDRAFT_55301</name>
</gene>
<keyword evidence="4 8" id="KW-0853">WD repeat</keyword>
<dbReference type="GO" id="GO:0006364">
    <property type="term" value="P:rRNA processing"/>
    <property type="evidence" value="ECO:0007669"/>
    <property type="project" value="UniProtKB-KW"/>
</dbReference>
<dbReference type="InterPro" id="IPR011041">
    <property type="entry name" value="Quinoprot_gluc/sorb_DH_b-prop"/>
</dbReference>
<dbReference type="InterPro" id="IPR001680">
    <property type="entry name" value="WD40_rpt"/>
</dbReference>
<dbReference type="GO" id="GO:2000234">
    <property type="term" value="P:positive regulation of rRNA processing"/>
    <property type="evidence" value="ECO:0007669"/>
    <property type="project" value="TreeGrafter"/>
</dbReference>
<dbReference type="Gene3D" id="2.130.10.10">
    <property type="entry name" value="YVTN repeat-like/Quinoprotein amine dehydrogenase"/>
    <property type="match status" value="3"/>
</dbReference>
<evidence type="ECO:0000256" key="2">
    <source>
        <dbReference type="ARBA" id="ARBA00022517"/>
    </source>
</evidence>
<name>M5FWB2_DACPD</name>
<dbReference type="OrthoDB" id="4096at2759"/>
<dbReference type="InterPro" id="IPR057644">
    <property type="entry name" value="Beta-prop_WDR75_2nd"/>
</dbReference>
<feature type="non-terminal residue" evidence="10">
    <location>
        <position position="1"/>
    </location>
</feature>
<dbReference type="RefSeq" id="XP_040626872.1">
    <property type="nucleotide sequence ID" value="XM_040775312.1"/>
</dbReference>
<feature type="repeat" description="WD" evidence="8">
    <location>
        <begin position="85"/>
        <end position="127"/>
    </location>
</feature>
<keyword evidence="7" id="KW-0539">Nucleus</keyword>
<dbReference type="InterPro" id="IPR053826">
    <property type="entry name" value="WDR75"/>
</dbReference>
<evidence type="ECO:0000256" key="4">
    <source>
        <dbReference type="ARBA" id="ARBA00022574"/>
    </source>
</evidence>
<feature type="repeat" description="WD" evidence="8">
    <location>
        <begin position="300"/>
        <end position="338"/>
    </location>
</feature>
<evidence type="ECO:0000256" key="3">
    <source>
        <dbReference type="ARBA" id="ARBA00022552"/>
    </source>
</evidence>